<organism evidence="2 3">
    <name type="scientific">Oenococcus oeni</name>
    <name type="common">Leuconostoc oenos</name>
    <dbReference type="NCBI Taxonomy" id="1247"/>
    <lineage>
        <taxon>Bacteria</taxon>
        <taxon>Bacillati</taxon>
        <taxon>Bacillota</taxon>
        <taxon>Bacilli</taxon>
        <taxon>Lactobacillales</taxon>
        <taxon>Lactobacillaceae</taxon>
        <taxon>Oenococcus</taxon>
    </lineage>
</organism>
<name>A0AAQ2UV18_OENOE</name>
<evidence type="ECO:0000256" key="1">
    <source>
        <dbReference type="SAM" id="Phobius"/>
    </source>
</evidence>
<dbReference type="EMBL" id="LR031358">
    <property type="protein sequence ID" value="VDB97432.1"/>
    <property type="molecule type" value="Genomic_DNA"/>
</dbReference>
<sequence length="43" mass="5047">MLRKKKSLFLNRILDSIICVYYQAKMFGSVIFILLIVINKSLL</sequence>
<evidence type="ECO:0000313" key="2">
    <source>
        <dbReference type="EMBL" id="VDB97432.1"/>
    </source>
</evidence>
<feature type="transmembrane region" description="Helical" evidence="1">
    <location>
        <begin position="20"/>
        <end position="38"/>
    </location>
</feature>
<dbReference type="AlphaFoldDB" id="A0AAQ2UV18"/>
<protein>
    <submittedName>
        <fullName evidence="2">Uncharacterized protein</fullName>
    </submittedName>
</protein>
<keyword evidence="1" id="KW-0812">Transmembrane</keyword>
<gene>
    <name evidence="2" type="ORF">OENI_0436</name>
</gene>
<evidence type="ECO:0000313" key="3">
    <source>
        <dbReference type="Proteomes" id="UP000294726"/>
    </source>
</evidence>
<reference evidence="2 3" key="1">
    <citation type="submission" date="2018-08" db="EMBL/GenBank/DDBJ databases">
        <authorList>
            <person name="Lorentzen P. G. S. M."/>
        </authorList>
    </citation>
    <scope>NUCLEOTIDE SEQUENCE [LARGE SCALE GENOMIC DNA]</scope>
    <source>
        <strain evidence="2 3">CRBO_1381</strain>
    </source>
</reference>
<keyword evidence="1" id="KW-1133">Transmembrane helix</keyword>
<proteinExistence type="predicted"/>
<dbReference type="Proteomes" id="UP000294726">
    <property type="component" value="Chromosome"/>
</dbReference>
<accession>A0AAQ2UV18</accession>
<keyword evidence="1" id="KW-0472">Membrane</keyword>